<dbReference type="PANTHER" id="PTHR28583">
    <property type="entry name" value="ACID AMIDASE"/>
    <property type="match status" value="1"/>
</dbReference>
<evidence type="ECO:0000256" key="2">
    <source>
        <dbReference type="ARBA" id="ARBA00004872"/>
    </source>
</evidence>
<feature type="domain" description="Acid ceramidase N-terminal" evidence="17">
    <location>
        <begin position="18"/>
        <end position="71"/>
    </location>
</feature>
<comment type="pathway">
    <text evidence="2">Lipid metabolism; fatty acid metabolism.</text>
</comment>
<dbReference type="GO" id="GO:0005764">
    <property type="term" value="C:lysosome"/>
    <property type="evidence" value="ECO:0007669"/>
    <property type="project" value="UniProtKB-SubCell"/>
</dbReference>
<keyword evidence="4 15" id="KW-0732">Signal</keyword>
<reference evidence="18 19" key="1">
    <citation type="journal article" date="2017" name="Curr. Biol.">
        <title>Genome architecture and evolution of a unichromosomal asexual nematode.</title>
        <authorList>
            <person name="Fradin H."/>
            <person name="Zegar C."/>
            <person name="Gutwein M."/>
            <person name="Lucas J."/>
            <person name="Kovtun M."/>
            <person name="Corcoran D."/>
            <person name="Baugh L.R."/>
            <person name="Kiontke K."/>
            <person name="Gunsalus K."/>
            <person name="Fitch D.H."/>
            <person name="Piano F."/>
        </authorList>
    </citation>
    <scope>NUCLEOTIDE SEQUENCE [LARGE SCALE GENOMIC DNA]</scope>
    <source>
        <strain evidence="18">PF1309</strain>
    </source>
</reference>
<protein>
    <recommendedName>
        <fullName evidence="12">N-acylethanolamine-hydrolyzing acid amidase</fullName>
        <ecNumber evidence="11">3.5.1.60</ecNumber>
    </recommendedName>
</protein>
<evidence type="ECO:0000256" key="3">
    <source>
        <dbReference type="ARBA" id="ARBA00005730"/>
    </source>
</evidence>
<evidence type="ECO:0000313" key="18">
    <source>
        <dbReference type="EMBL" id="PAV59060.1"/>
    </source>
</evidence>
<accession>A0A2A2JBA8</accession>
<organism evidence="18 19">
    <name type="scientific">Diploscapter pachys</name>
    <dbReference type="NCBI Taxonomy" id="2018661"/>
    <lineage>
        <taxon>Eukaryota</taxon>
        <taxon>Metazoa</taxon>
        <taxon>Ecdysozoa</taxon>
        <taxon>Nematoda</taxon>
        <taxon>Chromadorea</taxon>
        <taxon>Rhabditida</taxon>
        <taxon>Rhabditina</taxon>
        <taxon>Rhabditomorpha</taxon>
        <taxon>Rhabditoidea</taxon>
        <taxon>Rhabditidae</taxon>
        <taxon>Diploscapter</taxon>
    </lineage>
</organism>
<evidence type="ECO:0000313" key="19">
    <source>
        <dbReference type="Proteomes" id="UP000218231"/>
    </source>
</evidence>
<dbReference type="EMBL" id="LIAE01010543">
    <property type="protein sequence ID" value="PAV59060.1"/>
    <property type="molecule type" value="Genomic_DNA"/>
</dbReference>
<evidence type="ECO:0000256" key="5">
    <source>
        <dbReference type="ARBA" id="ARBA00022801"/>
    </source>
</evidence>
<dbReference type="STRING" id="2018661.A0A2A2JBA8"/>
<evidence type="ECO:0000256" key="1">
    <source>
        <dbReference type="ARBA" id="ARBA00004371"/>
    </source>
</evidence>
<feature type="active site" description="Nucleophile" evidence="14">
    <location>
        <position position="119"/>
    </location>
</feature>
<dbReference type="OrthoDB" id="5273684at2759"/>
<dbReference type="InterPro" id="IPR016699">
    <property type="entry name" value="Acid_ceramidase-like"/>
</dbReference>
<comment type="subunit">
    <text evidence="10">Heterodimer of an alpha and a beta subunit, produced by autocatalytic cleavage.</text>
</comment>
<dbReference type="Pfam" id="PF02275">
    <property type="entry name" value="CBAH"/>
    <property type="match status" value="1"/>
</dbReference>
<dbReference type="PANTHER" id="PTHR28583:SF4">
    <property type="entry name" value="N-ACYLETHANOLAMINE-HYDROLYZING ACID AMIDASE"/>
    <property type="match status" value="1"/>
</dbReference>
<dbReference type="InterPro" id="IPR029132">
    <property type="entry name" value="CBAH/NAAA_C"/>
</dbReference>
<evidence type="ECO:0000256" key="13">
    <source>
        <dbReference type="PIRNR" id="PIRNR017632"/>
    </source>
</evidence>
<keyword evidence="19" id="KW-1185">Reference proteome</keyword>
<evidence type="ECO:0000256" key="10">
    <source>
        <dbReference type="ARBA" id="ARBA00038527"/>
    </source>
</evidence>
<evidence type="ECO:0000256" key="7">
    <source>
        <dbReference type="ARBA" id="ARBA00023145"/>
    </source>
</evidence>
<evidence type="ECO:0000256" key="15">
    <source>
        <dbReference type="SAM" id="SignalP"/>
    </source>
</evidence>
<dbReference type="CDD" id="cd01903">
    <property type="entry name" value="Ntn_AC_NAAA"/>
    <property type="match status" value="1"/>
</dbReference>
<feature type="signal peptide" evidence="15">
    <location>
        <begin position="1"/>
        <end position="15"/>
    </location>
</feature>
<keyword evidence="9" id="KW-0458">Lysosome</keyword>
<dbReference type="GO" id="GO:0017064">
    <property type="term" value="F:fatty acid amide hydrolase activity"/>
    <property type="evidence" value="ECO:0007669"/>
    <property type="project" value="InterPro"/>
</dbReference>
<feature type="chain" id="PRO_5012335761" description="N-acylethanolamine-hydrolyzing acid amidase" evidence="15">
    <location>
        <begin position="16"/>
        <end position="347"/>
    </location>
</feature>
<keyword evidence="7" id="KW-0865">Zymogen</keyword>
<keyword evidence="5 13" id="KW-0378">Hydrolase</keyword>
<sequence length="347" mass="40006">MKYLLFLSLIGFTSADFKPRKYRIDLDLPPDQRWNQVIRENIEVIPLIAEEAKKYIPSFIQPVVWPIARALGNLLPKDIHEELKGISRESGLPLGEVVGLNILYDITAFDRKHILYEGCTSIVLQDKRGNIFHGRNLDYEMQDLLKSMTIYVDFVKNNTILYSGVTFALYNGLLTGQRPNAYTVTLNERYSGAYIDNILMEFVTRFQRPVSYFIREVLESETTFDSAVRTFSKTHLIAPCYIIVGGVKPEQGVVISRNRWSAADIYSLTPERWYLVETNFDHWKKDDDGRRIKAMKLLDTIGKEDIDEQLLFGVLSSNPVQNNNTIYSTVLSAKYPRLLYKSLIIRV</sequence>
<feature type="domain" description="Choloylglycine hydrolase/NAAA C-terminal" evidence="16">
    <location>
        <begin position="119"/>
        <end position="268"/>
    </location>
</feature>
<evidence type="ECO:0000256" key="4">
    <source>
        <dbReference type="ARBA" id="ARBA00022729"/>
    </source>
</evidence>
<evidence type="ECO:0000256" key="11">
    <source>
        <dbReference type="ARBA" id="ARBA00039046"/>
    </source>
</evidence>
<dbReference type="GO" id="GO:0006631">
    <property type="term" value="P:fatty acid metabolic process"/>
    <property type="evidence" value="ECO:0007669"/>
    <property type="project" value="InterPro"/>
</dbReference>
<dbReference type="Proteomes" id="UP000218231">
    <property type="component" value="Unassembled WGS sequence"/>
</dbReference>
<dbReference type="AlphaFoldDB" id="A0A2A2JBA8"/>
<evidence type="ECO:0000259" key="16">
    <source>
        <dbReference type="Pfam" id="PF02275"/>
    </source>
</evidence>
<dbReference type="GO" id="GO:0047412">
    <property type="term" value="F:N-(long-chain-acyl)ethanolamine deacylase activity"/>
    <property type="evidence" value="ECO:0007669"/>
    <property type="project" value="UniProtKB-EC"/>
</dbReference>
<evidence type="ECO:0000256" key="9">
    <source>
        <dbReference type="ARBA" id="ARBA00023228"/>
    </source>
</evidence>
<gene>
    <name evidence="18" type="ORF">WR25_10766</name>
</gene>
<evidence type="ECO:0000256" key="8">
    <source>
        <dbReference type="ARBA" id="ARBA00023180"/>
    </source>
</evidence>
<keyword evidence="8" id="KW-0325">Glycoprotein</keyword>
<evidence type="ECO:0000256" key="6">
    <source>
        <dbReference type="ARBA" id="ARBA00023098"/>
    </source>
</evidence>
<comment type="caution">
    <text evidence="18">The sequence shown here is derived from an EMBL/GenBank/DDBJ whole genome shotgun (WGS) entry which is preliminary data.</text>
</comment>
<dbReference type="EC" id="3.5.1.60" evidence="11"/>
<dbReference type="Gene3D" id="3.60.60.10">
    <property type="entry name" value="Penicillin V Acylase, Chain A"/>
    <property type="match status" value="1"/>
</dbReference>
<comment type="similarity">
    <text evidence="3 13">Belongs to the acid ceramidase family.</text>
</comment>
<evidence type="ECO:0000256" key="14">
    <source>
        <dbReference type="PIRSR" id="PIRSR017632-1"/>
    </source>
</evidence>
<keyword evidence="6 13" id="KW-0443">Lipid metabolism</keyword>
<name>A0A2A2JBA8_9BILA</name>
<dbReference type="Pfam" id="PF15508">
    <property type="entry name" value="NAAA-beta"/>
    <property type="match status" value="1"/>
</dbReference>
<dbReference type="FunFam" id="3.60.60.10:FF:000006">
    <property type="entry name" value="N-acylethanolamine-hydrolyzing acid amidase"/>
    <property type="match status" value="1"/>
</dbReference>
<evidence type="ECO:0000259" key="17">
    <source>
        <dbReference type="Pfam" id="PF15508"/>
    </source>
</evidence>
<comment type="subcellular location">
    <subcellularLocation>
        <location evidence="1">Lysosome</location>
    </subcellularLocation>
</comment>
<proteinExistence type="inferred from homology"/>
<evidence type="ECO:0000256" key="12">
    <source>
        <dbReference type="ARBA" id="ARBA00040404"/>
    </source>
</evidence>
<dbReference type="PIRSF" id="PIRSF017632">
    <property type="entry name" value="Acid_ceramidase-like"/>
    <property type="match status" value="1"/>
</dbReference>
<dbReference type="InterPro" id="IPR029130">
    <property type="entry name" value="Acid_ceramidase_N"/>
</dbReference>